<dbReference type="Gene3D" id="3.90.1480.20">
    <property type="entry name" value="Glycosyl transferase family 29"/>
    <property type="match status" value="1"/>
</dbReference>
<evidence type="ECO:0000256" key="6">
    <source>
        <dbReference type="ARBA" id="ARBA00022968"/>
    </source>
</evidence>
<evidence type="ECO:0000256" key="4">
    <source>
        <dbReference type="ARBA" id="ARBA00022679"/>
    </source>
</evidence>
<dbReference type="InterPro" id="IPR001675">
    <property type="entry name" value="Glyco_trans_29"/>
</dbReference>
<evidence type="ECO:0000313" key="12">
    <source>
        <dbReference type="EMBL" id="JAC73242.1"/>
    </source>
</evidence>
<evidence type="ECO:0000256" key="5">
    <source>
        <dbReference type="ARBA" id="ARBA00022692"/>
    </source>
</evidence>
<feature type="region of interest" description="Disordered" evidence="11">
    <location>
        <begin position="1"/>
        <end position="22"/>
    </location>
</feature>
<evidence type="ECO:0000256" key="2">
    <source>
        <dbReference type="ARBA" id="ARBA00006003"/>
    </source>
</evidence>
<keyword evidence="6" id="KW-0735">Signal-anchor</keyword>
<organism evidence="12">
    <name type="scientific">Tetraselmis sp. GSL018</name>
    <dbReference type="NCBI Taxonomy" id="582737"/>
    <lineage>
        <taxon>Eukaryota</taxon>
        <taxon>Viridiplantae</taxon>
        <taxon>Chlorophyta</taxon>
        <taxon>core chlorophytes</taxon>
        <taxon>Chlorodendrophyceae</taxon>
        <taxon>Chlorodendrales</taxon>
        <taxon>Chlorodendraceae</taxon>
        <taxon>Tetraselmis</taxon>
    </lineage>
</organism>
<keyword evidence="4" id="KW-0808">Transferase</keyword>
<dbReference type="AlphaFoldDB" id="A0A061RJY2"/>
<comment type="similarity">
    <text evidence="2">Belongs to the glycosyltransferase 29 family.</text>
</comment>
<accession>A0A061RJY2</accession>
<keyword evidence="8" id="KW-0333">Golgi apparatus</keyword>
<proteinExistence type="inferred from homology"/>
<keyword evidence="9" id="KW-0472">Membrane</keyword>
<evidence type="ECO:0000256" key="1">
    <source>
        <dbReference type="ARBA" id="ARBA00004323"/>
    </source>
</evidence>
<dbReference type="GO" id="GO:0008373">
    <property type="term" value="F:sialyltransferase activity"/>
    <property type="evidence" value="ECO:0007669"/>
    <property type="project" value="InterPro"/>
</dbReference>
<keyword evidence="5" id="KW-0812">Transmembrane</keyword>
<keyword evidence="10" id="KW-0325">Glycoprotein</keyword>
<dbReference type="EMBL" id="GBEZ01012668">
    <property type="protein sequence ID" value="JAC73242.1"/>
    <property type="molecule type" value="Transcribed_RNA"/>
</dbReference>
<evidence type="ECO:0000256" key="10">
    <source>
        <dbReference type="ARBA" id="ARBA00023180"/>
    </source>
</evidence>
<keyword evidence="3" id="KW-0328">Glycosyltransferase</keyword>
<dbReference type="Pfam" id="PF00777">
    <property type="entry name" value="Glyco_transf_29"/>
    <property type="match status" value="1"/>
</dbReference>
<evidence type="ECO:0000256" key="3">
    <source>
        <dbReference type="ARBA" id="ARBA00022676"/>
    </source>
</evidence>
<protein>
    <submittedName>
        <fullName evidence="12">Uncharacterized protein</fullName>
    </submittedName>
</protein>
<evidence type="ECO:0000256" key="11">
    <source>
        <dbReference type="SAM" id="MobiDB-lite"/>
    </source>
</evidence>
<dbReference type="InterPro" id="IPR038578">
    <property type="entry name" value="GT29-like_sf"/>
</dbReference>
<evidence type="ECO:0000256" key="7">
    <source>
        <dbReference type="ARBA" id="ARBA00022989"/>
    </source>
</evidence>
<gene>
    <name evidence="12" type="ORF">TSPGSL018_29373</name>
</gene>
<evidence type="ECO:0000256" key="9">
    <source>
        <dbReference type="ARBA" id="ARBA00023136"/>
    </source>
</evidence>
<name>A0A061RJY2_9CHLO</name>
<evidence type="ECO:0000256" key="8">
    <source>
        <dbReference type="ARBA" id="ARBA00023034"/>
    </source>
</evidence>
<feature type="compositionally biased region" description="Basic residues" evidence="11">
    <location>
        <begin position="1"/>
        <end position="17"/>
    </location>
</feature>
<keyword evidence="7" id="KW-1133">Transmembrane helix</keyword>
<comment type="subcellular location">
    <subcellularLocation>
        <location evidence="1">Golgi apparatus membrane</location>
        <topology evidence="1">Single-pass type II membrane protein</topology>
    </subcellularLocation>
</comment>
<dbReference type="GO" id="GO:0000139">
    <property type="term" value="C:Golgi membrane"/>
    <property type="evidence" value="ECO:0007669"/>
    <property type="project" value="UniProtKB-SubCell"/>
</dbReference>
<sequence length="334" mass="37303">MRLRRRKQSSRRLHHCQQPHSVQRSLDVKRLMTSTSFAKWSRCVDHFQQAKLTAGIMQTIENGDLKAAPQAVASALTPLQHFTKGCVSPNADEILKSKHKKRFTASEISKLPRQMDRGSLGSCAIVGHSDRLLMQQRGVEIDAHTTVIRTGFYHGNDHKPSAPPLEGFEMHTGRRTDFVFLQADRSYPSERLPLNQHVKAWQTPDWQVLHSPGNKVEHVAGKGDQAAVIRRAAAGLYSAFRGTKLAPKSDKTSAELVAVLWWLASGACKTIDVYGMPFPQPKSPHSRAYWSTAAYDLAGSEPWPGPLIPARNAYLEMYALHIAMRQGLLCVRTL</sequence>
<reference evidence="12" key="1">
    <citation type="submission" date="2014-05" db="EMBL/GenBank/DDBJ databases">
        <title>The transcriptome of the halophilic microalga Tetraselmis sp. GSL018 isolated from the Great Salt Lake, Utah.</title>
        <authorList>
            <person name="Jinkerson R.E."/>
            <person name="D'Adamo S."/>
            <person name="Posewitz M.C."/>
        </authorList>
    </citation>
    <scope>NUCLEOTIDE SEQUENCE</scope>
    <source>
        <strain evidence="12">GSL018</strain>
    </source>
</reference>